<accession>A0A7W5AVR8</accession>
<evidence type="ECO:0000313" key="1">
    <source>
        <dbReference type="EMBL" id="MBB3109698.1"/>
    </source>
</evidence>
<protein>
    <submittedName>
        <fullName evidence="1">Uncharacterized protein</fullName>
    </submittedName>
</protein>
<proteinExistence type="predicted"/>
<dbReference type="RefSeq" id="WP_183599045.1">
    <property type="nucleotide sequence ID" value="NZ_JACHXK010000003.1"/>
</dbReference>
<gene>
    <name evidence="1" type="ORF">FHS18_001761</name>
</gene>
<evidence type="ECO:0000313" key="2">
    <source>
        <dbReference type="Proteomes" id="UP000570361"/>
    </source>
</evidence>
<dbReference type="AlphaFoldDB" id="A0A7W5AVR8"/>
<comment type="caution">
    <text evidence="1">The sequence shown here is derived from an EMBL/GenBank/DDBJ whole genome shotgun (WGS) entry which is preliminary data.</text>
</comment>
<dbReference type="EMBL" id="JACHXK010000003">
    <property type="protein sequence ID" value="MBB3109698.1"/>
    <property type="molecule type" value="Genomic_DNA"/>
</dbReference>
<sequence length="160" mass="17096">MTPAQIAAAVDEGEGLRQTAAAGEPVVFDTDGLNLGEYVWIGEDRGGNLVVNDDGFVLVDEPIITHASTDTVPASAAVILYATSSRDGAIYLIETAILQKPDLSQQLIEEQAITKQDVTANIEAAFTLETNQLAVGTYYAFIAIDEAGWLSRYSDPFLAE</sequence>
<name>A0A7W5AVR8_9BACL</name>
<keyword evidence="2" id="KW-1185">Reference proteome</keyword>
<reference evidence="1 2" key="1">
    <citation type="submission" date="2020-08" db="EMBL/GenBank/DDBJ databases">
        <title>Genomic Encyclopedia of Type Strains, Phase III (KMG-III): the genomes of soil and plant-associated and newly described type strains.</title>
        <authorList>
            <person name="Whitman W."/>
        </authorList>
    </citation>
    <scope>NUCLEOTIDE SEQUENCE [LARGE SCALE GENOMIC DNA]</scope>
    <source>
        <strain evidence="1 2">CECT 5862</strain>
    </source>
</reference>
<organism evidence="1 2">
    <name type="scientific">Paenibacillus phyllosphaerae</name>
    <dbReference type="NCBI Taxonomy" id="274593"/>
    <lineage>
        <taxon>Bacteria</taxon>
        <taxon>Bacillati</taxon>
        <taxon>Bacillota</taxon>
        <taxon>Bacilli</taxon>
        <taxon>Bacillales</taxon>
        <taxon>Paenibacillaceae</taxon>
        <taxon>Paenibacillus</taxon>
    </lineage>
</organism>
<dbReference type="Proteomes" id="UP000570361">
    <property type="component" value="Unassembled WGS sequence"/>
</dbReference>